<accession>V6HTW8</accession>
<dbReference type="AlphaFoldDB" id="V6HTW8"/>
<organism evidence="1 2">
    <name type="scientific">Leptospira alexanderi serovar Manhao 3 str. L 60</name>
    <dbReference type="NCBI Taxonomy" id="1049759"/>
    <lineage>
        <taxon>Bacteria</taxon>
        <taxon>Pseudomonadati</taxon>
        <taxon>Spirochaetota</taxon>
        <taxon>Spirochaetia</taxon>
        <taxon>Leptospirales</taxon>
        <taxon>Leptospiraceae</taxon>
        <taxon>Leptospira</taxon>
    </lineage>
</organism>
<evidence type="ECO:0000313" key="2">
    <source>
        <dbReference type="Proteomes" id="UP000018747"/>
    </source>
</evidence>
<gene>
    <name evidence="1" type="ORF">LEP1GSC062_1601</name>
</gene>
<evidence type="ECO:0000313" key="1">
    <source>
        <dbReference type="EMBL" id="EQA61125.1"/>
    </source>
</evidence>
<comment type="caution">
    <text evidence="1">The sequence shown here is derived from an EMBL/GenBank/DDBJ whole genome shotgun (WGS) entry which is preliminary data.</text>
</comment>
<proteinExistence type="predicted"/>
<dbReference type="EMBL" id="AHMT02000052">
    <property type="protein sequence ID" value="EQA61125.1"/>
    <property type="molecule type" value="Genomic_DNA"/>
</dbReference>
<sequence>MTEYTYFTEECEYRIPIPAGIYNLEIEFKSFGLTGYIRKSVDVKERNSLYLDFQRSEEDTNRINLQIAHNLTKSKDNLEKCIYKD</sequence>
<dbReference type="Proteomes" id="UP000018747">
    <property type="component" value="Unassembled WGS sequence"/>
</dbReference>
<reference evidence="1" key="1">
    <citation type="submission" date="2013-05" db="EMBL/GenBank/DDBJ databases">
        <authorList>
            <person name="Harkins D.M."/>
            <person name="Durkin A.S."/>
            <person name="Brinkac L.M."/>
            <person name="Haft D.H."/>
            <person name="Selengut J.D."/>
            <person name="Sanka R."/>
            <person name="DePew J."/>
            <person name="Purushe J."/>
            <person name="Hartskeerl R.A."/>
            <person name="Ahmed A."/>
            <person name="van der Linden H."/>
            <person name="Goris M.G.A."/>
            <person name="Vinetz J.M."/>
            <person name="Sutton G.G."/>
            <person name="Nierman W.C."/>
            <person name="Fouts D.E."/>
        </authorList>
    </citation>
    <scope>NUCLEOTIDE SEQUENCE [LARGE SCALE GENOMIC DNA]</scope>
    <source>
        <strain evidence="1">L 60</strain>
    </source>
</reference>
<keyword evidence="2" id="KW-1185">Reference proteome</keyword>
<name>V6HTW8_9LEPT</name>
<protein>
    <submittedName>
        <fullName evidence="1">Uncharacterized protein</fullName>
    </submittedName>
</protein>